<evidence type="ECO:0000256" key="10">
    <source>
        <dbReference type="RuleBase" id="RU003525"/>
    </source>
</evidence>
<dbReference type="InterPro" id="IPR006963">
    <property type="entry name" value="Mopterin_OxRdtase_4Fe-4S_dom"/>
</dbReference>
<dbReference type="PROSITE" id="PS51839">
    <property type="entry name" value="4FE4S_HC3"/>
    <property type="match status" value="1"/>
</dbReference>
<protein>
    <recommendedName>
        <fullName evidence="10">NADH-quinone oxidoreductase</fullName>
        <ecNumber evidence="10">7.1.1.-</ecNumber>
    </recommendedName>
</protein>
<keyword evidence="7 10" id="KW-0411">Iron-sulfur</keyword>
<dbReference type="GO" id="GO:0016020">
    <property type="term" value="C:membrane"/>
    <property type="evidence" value="ECO:0007669"/>
    <property type="project" value="InterPro"/>
</dbReference>
<dbReference type="InterPro" id="IPR050123">
    <property type="entry name" value="Prok_molybdopt-oxidoreductase"/>
</dbReference>
<dbReference type="EMBL" id="SLZY01000010">
    <property type="protein sequence ID" value="TCS71354.1"/>
    <property type="molecule type" value="Genomic_DNA"/>
</dbReference>
<dbReference type="Pfam" id="PF00384">
    <property type="entry name" value="Molybdopterin"/>
    <property type="match status" value="1"/>
</dbReference>
<dbReference type="SMART" id="SM00929">
    <property type="entry name" value="NADH-G_4Fe-4S_3"/>
    <property type="match status" value="1"/>
</dbReference>
<keyword evidence="4 10" id="KW-0479">Metal-binding</keyword>
<dbReference type="Pfam" id="PF22151">
    <property type="entry name" value="Fer4_NDSU1"/>
    <property type="match status" value="1"/>
</dbReference>
<dbReference type="GO" id="GO:0008137">
    <property type="term" value="F:NADH dehydrogenase (ubiquinone) activity"/>
    <property type="evidence" value="ECO:0007669"/>
    <property type="project" value="UniProtKB-UniRule"/>
</dbReference>
<dbReference type="PROSITE" id="PS00642">
    <property type="entry name" value="COMPLEX1_75K_2"/>
    <property type="match status" value="1"/>
</dbReference>
<reference evidence="14 15" key="1">
    <citation type="submission" date="2019-03" db="EMBL/GenBank/DDBJ databases">
        <title>Genomic Encyclopedia of Type Strains, Phase IV (KMG-IV): sequencing the most valuable type-strain genomes for metagenomic binning, comparative biology and taxonomic classification.</title>
        <authorList>
            <person name="Goeker M."/>
        </authorList>
    </citation>
    <scope>NUCLEOTIDE SEQUENCE [LARGE SCALE GENOMIC DNA]</scope>
    <source>
        <strain evidence="14 15">DSM 103923</strain>
    </source>
</reference>
<dbReference type="EC" id="7.1.1.-" evidence="10"/>
<dbReference type="SUPFAM" id="SSF54292">
    <property type="entry name" value="2Fe-2S ferredoxin-like"/>
    <property type="match status" value="1"/>
</dbReference>
<dbReference type="GO" id="GO:0051537">
    <property type="term" value="F:2 iron, 2 sulfur cluster binding"/>
    <property type="evidence" value="ECO:0007669"/>
    <property type="project" value="UniProtKB-UniRule"/>
</dbReference>
<name>A0A4R3JUE2_9PROT</name>
<keyword evidence="10" id="KW-0874">Quinone</keyword>
<dbReference type="NCBIfam" id="TIGR01973">
    <property type="entry name" value="NuoG"/>
    <property type="match status" value="1"/>
</dbReference>
<feature type="domain" description="2Fe-2S ferredoxin-type" evidence="11">
    <location>
        <begin position="2"/>
        <end position="78"/>
    </location>
</feature>
<dbReference type="FunFam" id="3.10.20.740:FF:000001">
    <property type="entry name" value="NADH-quinone oxidoreductase subunit G"/>
    <property type="match status" value="1"/>
</dbReference>
<evidence type="ECO:0000256" key="7">
    <source>
        <dbReference type="ARBA" id="ARBA00023014"/>
    </source>
</evidence>
<accession>A0A4R3JUE2</accession>
<comment type="cofactor">
    <cofactor evidence="1 10">
        <name>[4Fe-4S] cluster</name>
        <dbReference type="ChEBI" id="CHEBI:49883"/>
    </cofactor>
</comment>
<dbReference type="SUPFAM" id="SSF54862">
    <property type="entry name" value="4Fe-4S ferredoxins"/>
    <property type="match status" value="1"/>
</dbReference>
<organism evidence="14 15">
    <name type="scientific">Sulfuritortus calidifontis</name>
    <dbReference type="NCBI Taxonomy" id="1914471"/>
    <lineage>
        <taxon>Bacteria</taxon>
        <taxon>Pseudomonadati</taxon>
        <taxon>Pseudomonadota</taxon>
        <taxon>Betaproteobacteria</taxon>
        <taxon>Nitrosomonadales</taxon>
        <taxon>Thiobacillaceae</taxon>
        <taxon>Sulfuritortus</taxon>
    </lineage>
</organism>
<dbReference type="GO" id="GO:0042773">
    <property type="term" value="P:ATP synthesis coupled electron transport"/>
    <property type="evidence" value="ECO:0007669"/>
    <property type="project" value="InterPro"/>
</dbReference>
<dbReference type="FunFam" id="3.30.70.20:FF:000002">
    <property type="entry name" value="NADH-ubiquinone oxidoreductase 75 kDa subunit"/>
    <property type="match status" value="1"/>
</dbReference>
<keyword evidence="6 10" id="KW-0408">Iron</keyword>
<dbReference type="GO" id="GO:0048038">
    <property type="term" value="F:quinone binding"/>
    <property type="evidence" value="ECO:0007669"/>
    <property type="project" value="UniProtKB-UniRule"/>
</dbReference>
<dbReference type="Gene3D" id="3.10.20.740">
    <property type="match status" value="1"/>
</dbReference>
<dbReference type="Proteomes" id="UP000295135">
    <property type="component" value="Unassembled WGS sequence"/>
</dbReference>
<keyword evidence="15" id="KW-1185">Reference proteome</keyword>
<evidence type="ECO:0000313" key="15">
    <source>
        <dbReference type="Proteomes" id="UP000295135"/>
    </source>
</evidence>
<dbReference type="Pfam" id="PF13510">
    <property type="entry name" value="Fer2_4"/>
    <property type="match status" value="1"/>
</dbReference>
<dbReference type="CDD" id="cd00207">
    <property type="entry name" value="fer2"/>
    <property type="match status" value="1"/>
</dbReference>
<dbReference type="PROSITE" id="PS00643">
    <property type="entry name" value="COMPLEX1_75K_3"/>
    <property type="match status" value="1"/>
</dbReference>
<dbReference type="Gene3D" id="3.40.50.740">
    <property type="match status" value="2"/>
</dbReference>
<dbReference type="InterPro" id="IPR054351">
    <property type="entry name" value="NADH_UbQ_OxRdtase_ferredoxin"/>
</dbReference>
<dbReference type="OrthoDB" id="9810782at2"/>
<dbReference type="GO" id="GO:0046872">
    <property type="term" value="F:metal ion binding"/>
    <property type="evidence" value="ECO:0007669"/>
    <property type="project" value="UniProtKB-UniRule"/>
</dbReference>
<dbReference type="PANTHER" id="PTHR43105">
    <property type="entry name" value="RESPIRATORY NITRATE REDUCTASE"/>
    <property type="match status" value="1"/>
</dbReference>
<dbReference type="Gene3D" id="3.40.228.10">
    <property type="entry name" value="Dimethylsulfoxide Reductase, domain 2"/>
    <property type="match status" value="1"/>
</dbReference>
<evidence type="ECO:0000256" key="5">
    <source>
        <dbReference type="ARBA" id="ARBA00022967"/>
    </source>
</evidence>
<evidence type="ECO:0000256" key="9">
    <source>
        <dbReference type="ARBA" id="ARBA00047712"/>
    </source>
</evidence>
<dbReference type="InterPro" id="IPR001041">
    <property type="entry name" value="2Fe-2S_ferredoxin-type"/>
</dbReference>
<dbReference type="PROSITE" id="PS00641">
    <property type="entry name" value="COMPLEX1_75K_1"/>
    <property type="match status" value="1"/>
</dbReference>
<comment type="cofactor">
    <cofactor evidence="10">
        <name>[2Fe-2S] cluster</name>
        <dbReference type="ChEBI" id="CHEBI:190135"/>
    </cofactor>
    <text evidence="10">Binds 1 [2Fe-2S] cluster per subunit.</text>
</comment>
<dbReference type="GO" id="GO:0051539">
    <property type="term" value="F:4 iron, 4 sulfur cluster binding"/>
    <property type="evidence" value="ECO:0007669"/>
    <property type="project" value="UniProtKB-KW"/>
</dbReference>
<dbReference type="PROSITE" id="PS51669">
    <property type="entry name" value="4FE4S_MOW_BIS_MGD"/>
    <property type="match status" value="1"/>
</dbReference>
<evidence type="ECO:0000256" key="8">
    <source>
        <dbReference type="ARBA" id="ARBA00023027"/>
    </source>
</evidence>
<feature type="domain" description="4Fe-4S His(Cys)3-ligated-type" evidence="13">
    <location>
        <begin position="78"/>
        <end position="117"/>
    </location>
</feature>
<dbReference type="InterPro" id="IPR006656">
    <property type="entry name" value="Mopterin_OxRdtase"/>
</dbReference>
<evidence type="ECO:0000259" key="13">
    <source>
        <dbReference type="PROSITE" id="PS51839"/>
    </source>
</evidence>
<keyword evidence="3 10" id="KW-0004">4Fe-4S</keyword>
<gene>
    <name evidence="14" type="ORF">EDC61_11080</name>
</gene>
<dbReference type="InterPro" id="IPR036010">
    <property type="entry name" value="2Fe-2S_ferredoxin-like_sf"/>
</dbReference>
<comment type="similarity">
    <text evidence="2 10">Belongs to the complex I 75 kDa subunit family.</text>
</comment>
<feature type="domain" description="4Fe-4S Mo/W bis-MGD-type" evidence="12">
    <location>
        <begin position="215"/>
        <end position="271"/>
    </location>
</feature>
<evidence type="ECO:0000259" key="12">
    <source>
        <dbReference type="PROSITE" id="PS51669"/>
    </source>
</evidence>
<dbReference type="InterPro" id="IPR010228">
    <property type="entry name" value="NADH_UbQ_OxRdtase_Gsu"/>
</dbReference>
<comment type="caution">
    <text evidence="14">The sequence shown here is derived from an EMBL/GenBank/DDBJ whole genome shotgun (WGS) entry which is preliminary data.</text>
</comment>
<dbReference type="RefSeq" id="WP_126463289.1">
    <property type="nucleotide sequence ID" value="NZ_AP018721.1"/>
</dbReference>
<sequence>MPHIEIDGKTIEVAPGATLMDAANQAGIFIPHFCYHKKLSIAANCRMCLVEVEKAPKPLPACATPVTEGMKVRTHSAKAVAAQKGVMELLLINHPLDCPICDQGGECQLQDLAVGYGASASRYAEPKRVVKEKDLGPLVATDMTRCIHCSRCVRFTQEIAGRMELGMAHRGEHTEVMPFLEQQMHSELSGNVIDLCPVGALTSKPFRYRARTWELSRRKSVSPHDGLGANLLLHTKDNQVYRAVPQDNEAINECWLADRDRYSYEALNSDDRLTRPMVRDGDKWIEVDWQKALHQAAGALRVLRDTHGGNALAALASPHQTVEELHLLQKLMRALGSEQIEHRLGQADFSGDAKRRGATWLGMPVAELNQLQSVLLIGATLRKEQPLIAHRLRQAVKAGAQLNVVHAADDDLHCRIANKLIAKPSAWLDALAQIAKALQEAGASLPAEVAGQLNSVAVSDAARAVAASLKAGERKAVLLGAVAQNHPAAAQLHQLAAAIAAACGAKLGFLAPAANSVGAQLVGAQSGRVALDAKGYLLLGIEPELDAHDGAALLKALQSAEFVVALTAFKGRVMDYADVVLPIAPFSETAGSFVNMEGRLQSFNAAVKPQGEARPAWKVLRVLGNLFNLAGFEQNSAEEVRAEALPKGEAGIAAKLDNGIAGVAIQLQPAAAGIERLGELPIYQLDPIVRRAHALQQTQDAHDAACVWASGGLIGRLGLTDGEHVRIKQGGGEAVLRLRRDDRLADDVLRVAAGHPLTAGLAGRFGAISVEAA</sequence>
<evidence type="ECO:0000256" key="3">
    <source>
        <dbReference type="ARBA" id="ARBA00022485"/>
    </source>
</evidence>
<evidence type="ECO:0000256" key="6">
    <source>
        <dbReference type="ARBA" id="ARBA00023004"/>
    </source>
</evidence>
<evidence type="ECO:0000256" key="2">
    <source>
        <dbReference type="ARBA" id="ARBA00005404"/>
    </source>
</evidence>
<comment type="function">
    <text evidence="10">NDH-1 shuttles electrons from NADH, via FMN and iron-sulfur (Fe-S) centers, to quinones in the respiratory chain. Couples the redox reaction to proton translocation (for every two electrons transferred, four hydrogen ions are translocated across the cytoplasmic membrane), and thus conserves the redox energy in a proton gradient.</text>
</comment>
<evidence type="ECO:0000256" key="4">
    <source>
        <dbReference type="ARBA" id="ARBA00022723"/>
    </source>
</evidence>
<dbReference type="InterPro" id="IPR019574">
    <property type="entry name" value="NADH_UbQ_OxRdtase_Gsu_4Fe4S-bd"/>
</dbReference>
<evidence type="ECO:0000259" key="11">
    <source>
        <dbReference type="PROSITE" id="PS51085"/>
    </source>
</evidence>
<dbReference type="Gene3D" id="3.30.70.20">
    <property type="match status" value="1"/>
</dbReference>
<dbReference type="CDD" id="cd02772">
    <property type="entry name" value="MopB_NDH-1_NuoG2"/>
    <property type="match status" value="1"/>
</dbReference>
<comment type="catalytic activity">
    <reaction evidence="9 10">
        <text>a quinone + NADH + 5 H(+)(in) = a quinol + NAD(+) + 4 H(+)(out)</text>
        <dbReference type="Rhea" id="RHEA:57888"/>
        <dbReference type="ChEBI" id="CHEBI:15378"/>
        <dbReference type="ChEBI" id="CHEBI:24646"/>
        <dbReference type="ChEBI" id="CHEBI:57540"/>
        <dbReference type="ChEBI" id="CHEBI:57945"/>
        <dbReference type="ChEBI" id="CHEBI:132124"/>
    </reaction>
</comment>
<keyword evidence="5 10" id="KW-1278">Translocase</keyword>
<dbReference type="InterPro" id="IPR000283">
    <property type="entry name" value="NADH_UbQ_OxRdtase_75kDa_su_CS"/>
</dbReference>
<dbReference type="PROSITE" id="PS51085">
    <property type="entry name" value="2FE2S_FER_2"/>
    <property type="match status" value="1"/>
</dbReference>
<evidence type="ECO:0000256" key="1">
    <source>
        <dbReference type="ARBA" id="ARBA00001966"/>
    </source>
</evidence>
<dbReference type="GO" id="GO:0016651">
    <property type="term" value="F:oxidoreductase activity, acting on NAD(P)H"/>
    <property type="evidence" value="ECO:0007669"/>
    <property type="project" value="InterPro"/>
</dbReference>
<dbReference type="Pfam" id="PF22117">
    <property type="entry name" value="Fer4_Nqo3"/>
    <property type="match status" value="1"/>
</dbReference>
<dbReference type="PANTHER" id="PTHR43105:SF13">
    <property type="entry name" value="NADH-UBIQUINONE OXIDOREDUCTASE 75 KDA SUBUNIT, MITOCHONDRIAL"/>
    <property type="match status" value="1"/>
</dbReference>
<dbReference type="Pfam" id="PF10588">
    <property type="entry name" value="NADH-G_4Fe-4S_3"/>
    <property type="match status" value="1"/>
</dbReference>
<dbReference type="SUPFAM" id="SSF53706">
    <property type="entry name" value="Formate dehydrogenase/DMSO reductase, domains 1-3"/>
    <property type="match status" value="1"/>
</dbReference>
<proteinExistence type="inferred from homology"/>
<keyword evidence="10" id="KW-0001">2Fe-2S</keyword>
<dbReference type="AlphaFoldDB" id="A0A4R3JUE2"/>
<evidence type="ECO:0000313" key="14">
    <source>
        <dbReference type="EMBL" id="TCS71354.1"/>
    </source>
</evidence>
<keyword evidence="8 10" id="KW-0520">NAD</keyword>